<gene>
    <name evidence="1" type="ORF">OS493_015459</name>
</gene>
<evidence type="ECO:0000313" key="2">
    <source>
        <dbReference type="Proteomes" id="UP001163046"/>
    </source>
</evidence>
<reference evidence="1" key="1">
    <citation type="submission" date="2023-01" db="EMBL/GenBank/DDBJ databases">
        <title>Genome assembly of the deep-sea coral Lophelia pertusa.</title>
        <authorList>
            <person name="Herrera S."/>
            <person name="Cordes E."/>
        </authorList>
    </citation>
    <scope>NUCLEOTIDE SEQUENCE</scope>
    <source>
        <strain evidence="1">USNM1676648</strain>
        <tissue evidence="1">Polyp</tissue>
    </source>
</reference>
<dbReference type="AlphaFoldDB" id="A0A9X0CTK9"/>
<evidence type="ECO:0000313" key="1">
    <source>
        <dbReference type="EMBL" id="KAJ7372989.1"/>
    </source>
</evidence>
<keyword evidence="2" id="KW-1185">Reference proteome</keyword>
<dbReference type="Proteomes" id="UP001163046">
    <property type="component" value="Unassembled WGS sequence"/>
</dbReference>
<dbReference type="EMBL" id="MU826833">
    <property type="protein sequence ID" value="KAJ7372989.1"/>
    <property type="molecule type" value="Genomic_DNA"/>
</dbReference>
<sequence length="59" mass="6736">MTLPITADTFRADIEVVEHCDCANLTLWLVLILAIKAFNSHSWWIPCLADKTTLHTRPE</sequence>
<protein>
    <submittedName>
        <fullName evidence="1">Uncharacterized protein</fullName>
    </submittedName>
</protein>
<comment type="caution">
    <text evidence="1">The sequence shown here is derived from an EMBL/GenBank/DDBJ whole genome shotgun (WGS) entry which is preliminary data.</text>
</comment>
<organism evidence="1 2">
    <name type="scientific">Desmophyllum pertusum</name>
    <dbReference type="NCBI Taxonomy" id="174260"/>
    <lineage>
        <taxon>Eukaryota</taxon>
        <taxon>Metazoa</taxon>
        <taxon>Cnidaria</taxon>
        <taxon>Anthozoa</taxon>
        <taxon>Hexacorallia</taxon>
        <taxon>Scleractinia</taxon>
        <taxon>Caryophylliina</taxon>
        <taxon>Caryophylliidae</taxon>
        <taxon>Desmophyllum</taxon>
    </lineage>
</organism>
<proteinExistence type="predicted"/>
<accession>A0A9X0CTK9</accession>
<name>A0A9X0CTK9_9CNID</name>